<dbReference type="SUPFAM" id="SSF53756">
    <property type="entry name" value="UDP-Glycosyltransferase/glycogen phosphorylase"/>
    <property type="match status" value="1"/>
</dbReference>
<dbReference type="EC" id="2.4.1.-" evidence="6"/>
<keyword evidence="5" id="KW-0328">Glycosyltransferase</keyword>
<dbReference type="Gene3D" id="3.40.50.2000">
    <property type="entry name" value="Glycogen Phosphorylase B"/>
    <property type="match status" value="2"/>
</dbReference>
<name>A0A6N2K0S8_SALVM</name>
<sequence length="515" mass="55618">MAAAQVIISEAFLLFLVITAFAVVSAQESESMAPAPAPGIQSGAGLSVPVSGVFAGLPRSMDTGAGFSMPLSGVIKPRILLVTLPSQGHINPALQFAKRLVAIGALVTFSTSMGAERRMSKTGTYPEGLSFAAFDDGSEHGFGPGDDMSHYFTELRRVGSKSLAELIAASSKNGRPFTCVVYSNLIPWVAKVARELNLPSTLLWNQSPALLDIFYYYFNGYGDTIRENINDPTFSLKLPGLPPLGSHDLPSFLNPGNNHDFAIPINGEHIEVLDEETNPRVLVNTFDALECDALNSIGKFKLVGVGPLIPSAFLDGKDPTDTSFGGDLFQGSKDHIEWLNSKPESSVIYIAFGSISALSKPQKEEMARALLETGRPFLWVIRTDGAEEKEEDKLSCKEELEKLGKIVPWCSQVEVLSHPSIGCFVTHCGWNSTFESLASGVPVVAFPQWTDQLTNAKMVEAVWKTGVRVPSPSREGIVEGDEIQKCLEVVMGGGELGQEMRNNARKGEAFGKTKF</sequence>
<dbReference type="PROSITE" id="PS00375">
    <property type="entry name" value="UDPGT"/>
    <property type="match status" value="1"/>
</dbReference>
<keyword evidence="3 5" id="KW-0808">Transferase</keyword>
<evidence type="ECO:0000256" key="3">
    <source>
        <dbReference type="ARBA" id="ARBA00022679"/>
    </source>
</evidence>
<dbReference type="AlphaFoldDB" id="A0A6N2K0S8"/>
<dbReference type="CDD" id="cd03784">
    <property type="entry name" value="GT1_Gtf-like"/>
    <property type="match status" value="1"/>
</dbReference>
<dbReference type="GO" id="GO:0080044">
    <property type="term" value="F:quercetin 7-O-glucosyltransferase activity"/>
    <property type="evidence" value="ECO:0007669"/>
    <property type="project" value="TreeGrafter"/>
</dbReference>
<evidence type="ECO:0000256" key="2">
    <source>
        <dbReference type="ARBA" id="ARBA00009995"/>
    </source>
</evidence>
<gene>
    <name evidence="8" type="ORF">SVIM_LOCUS13714</name>
</gene>
<evidence type="ECO:0000256" key="4">
    <source>
        <dbReference type="ARBA" id="ARBA00047606"/>
    </source>
</evidence>
<organism evidence="8">
    <name type="scientific">Salix viminalis</name>
    <name type="common">Common osier</name>
    <name type="synonym">Basket willow</name>
    <dbReference type="NCBI Taxonomy" id="40686"/>
    <lineage>
        <taxon>Eukaryota</taxon>
        <taxon>Viridiplantae</taxon>
        <taxon>Streptophyta</taxon>
        <taxon>Embryophyta</taxon>
        <taxon>Tracheophyta</taxon>
        <taxon>Spermatophyta</taxon>
        <taxon>Magnoliopsida</taxon>
        <taxon>eudicotyledons</taxon>
        <taxon>Gunneridae</taxon>
        <taxon>Pentapetalae</taxon>
        <taxon>rosids</taxon>
        <taxon>fabids</taxon>
        <taxon>Malpighiales</taxon>
        <taxon>Salicaceae</taxon>
        <taxon>Saliceae</taxon>
        <taxon>Salix</taxon>
    </lineage>
</organism>
<comment type="catalytic activity">
    <reaction evidence="4">
        <text>an anthocyanidin + UDP-alpha-D-glucose + H(+) = an anthocyanidin 3-O-beta-D-glucoside + UDP</text>
        <dbReference type="Rhea" id="RHEA:20093"/>
        <dbReference type="ChEBI" id="CHEBI:15378"/>
        <dbReference type="ChEBI" id="CHEBI:16307"/>
        <dbReference type="ChEBI" id="CHEBI:58223"/>
        <dbReference type="ChEBI" id="CHEBI:58885"/>
        <dbReference type="ChEBI" id="CHEBI:143576"/>
        <dbReference type="EC" id="2.4.1.115"/>
    </reaction>
</comment>
<accession>A0A6N2K0S8</accession>
<evidence type="ECO:0000256" key="7">
    <source>
        <dbReference type="SAM" id="SignalP"/>
    </source>
</evidence>
<evidence type="ECO:0000256" key="5">
    <source>
        <dbReference type="RuleBase" id="RU003718"/>
    </source>
</evidence>
<comment type="pathway">
    <text evidence="1">Pigment biosynthesis; anthocyanin biosynthesis.</text>
</comment>
<dbReference type="GO" id="GO:0080043">
    <property type="term" value="F:quercetin 3-O-glucosyltransferase activity"/>
    <property type="evidence" value="ECO:0007669"/>
    <property type="project" value="TreeGrafter"/>
</dbReference>
<evidence type="ECO:0000256" key="6">
    <source>
        <dbReference type="RuleBase" id="RU362057"/>
    </source>
</evidence>
<dbReference type="GO" id="GO:0009718">
    <property type="term" value="P:anthocyanin-containing compound biosynthetic process"/>
    <property type="evidence" value="ECO:0007669"/>
    <property type="project" value="UniProtKB-UniPathway"/>
</dbReference>
<protein>
    <recommendedName>
        <fullName evidence="6">Glycosyltransferase</fullName>
        <ecNumber evidence="6">2.4.1.-</ecNumber>
    </recommendedName>
</protein>
<dbReference type="PANTHER" id="PTHR11926:SF870">
    <property type="entry name" value="UDP-GLYCOSYLTRANSFERASE 75B1"/>
    <property type="match status" value="1"/>
</dbReference>
<feature type="chain" id="PRO_5027033529" description="Glycosyltransferase" evidence="7">
    <location>
        <begin position="27"/>
        <end position="515"/>
    </location>
</feature>
<feature type="signal peptide" evidence="7">
    <location>
        <begin position="1"/>
        <end position="26"/>
    </location>
</feature>
<reference evidence="8" key="1">
    <citation type="submission" date="2019-03" db="EMBL/GenBank/DDBJ databases">
        <authorList>
            <person name="Mank J."/>
            <person name="Almeida P."/>
        </authorList>
    </citation>
    <scope>NUCLEOTIDE SEQUENCE</scope>
    <source>
        <strain evidence="8">78183</strain>
    </source>
</reference>
<dbReference type="FunFam" id="3.40.50.2000:FF:000019">
    <property type="entry name" value="Glycosyltransferase"/>
    <property type="match status" value="1"/>
</dbReference>
<evidence type="ECO:0000256" key="1">
    <source>
        <dbReference type="ARBA" id="ARBA00004935"/>
    </source>
</evidence>
<comment type="similarity">
    <text evidence="2 5">Belongs to the UDP-glycosyltransferase family.</text>
</comment>
<keyword evidence="7" id="KW-0732">Signal</keyword>
<dbReference type="PANTHER" id="PTHR11926">
    <property type="entry name" value="GLUCOSYL/GLUCURONOSYL TRANSFERASES"/>
    <property type="match status" value="1"/>
</dbReference>
<dbReference type="InterPro" id="IPR035595">
    <property type="entry name" value="UDP_glycos_trans_CS"/>
</dbReference>
<evidence type="ECO:0000313" key="8">
    <source>
        <dbReference type="EMBL" id="VFU21476.1"/>
    </source>
</evidence>
<dbReference type="EMBL" id="CAADRP010000002">
    <property type="protein sequence ID" value="VFU21476.1"/>
    <property type="molecule type" value="Genomic_DNA"/>
</dbReference>
<proteinExistence type="inferred from homology"/>
<dbReference type="GO" id="GO:0047213">
    <property type="term" value="F:anthocyanidin 3-O-glucosyltransferase activity"/>
    <property type="evidence" value="ECO:0007669"/>
    <property type="project" value="UniProtKB-EC"/>
</dbReference>
<dbReference type="Pfam" id="PF00201">
    <property type="entry name" value="UDPGT"/>
    <property type="match status" value="1"/>
</dbReference>
<dbReference type="InterPro" id="IPR002213">
    <property type="entry name" value="UDP_glucos_trans"/>
</dbReference>
<dbReference type="UniPathway" id="UPA00009"/>